<dbReference type="Pfam" id="PF07576">
    <property type="entry name" value="BRAP2"/>
    <property type="match status" value="1"/>
</dbReference>
<keyword evidence="3" id="KW-0597">Phosphoprotein</keyword>
<protein>
    <submittedName>
        <fullName evidence="11">BRCA1-associated protein-like</fullName>
    </submittedName>
</protein>
<dbReference type="GO" id="GO:0008270">
    <property type="term" value="F:zinc ion binding"/>
    <property type="evidence" value="ECO:0007669"/>
    <property type="project" value="UniProtKB-KW"/>
</dbReference>
<dbReference type="PANTHER" id="PTHR24007">
    <property type="entry name" value="BRCA1-ASSOCIATED PROTEIN"/>
    <property type="match status" value="1"/>
</dbReference>
<dbReference type="FunFam" id="3.30.40.10:FF:000206">
    <property type="entry name" value="BRCA1-associated protein isoform X1"/>
    <property type="match status" value="1"/>
</dbReference>
<dbReference type="CDD" id="cd12718">
    <property type="entry name" value="RRM_BRAP2"/>
    <property type="match status" value="1"/>
</dbReference>
<evidence type="ECO:0000256" key="7">
    <source>
        <dbReference type="PROSITE-ProRule" id="PRU00175"/>
    </source>
</evidence>
<dbReference type="KEGG" id="char:122130790"/>
<dbReference type="InterPro" id="IPR001841">
    <property type="entry name" value="Znf_RING"/>
</dbReference>
<evidence type="ECO:0000256" key="6">
    <source>
        <dbReference type="ARBA" id="ARBA00022833"/>
    </source>
</evidence>
<dbReference type="Proteomes" id="UP000515152">
    <property type="component" value="Unplaced"/>
</dbReference>
<dbReference type="SMART" id="SM00184">
    <property type="entry name" value="RING"/>
    <property type="match status" value="1"/>
</dbReference>
<keyword evidence="10" id="KW-1185">Reference proteome</keyword>
<feature type="domain" description="RING-type" evidence="9">
    <location>
        <begin position="266"/>
        <end position="306"/>
    </location>
</feature>
<evidence type="ECO:0000256" key="3">
    <source>
        <dbReference type="ARBA" id="ARBA00022553"/>
    </source>
</evidence>
<name>A0A8M1KBR5_CLUHA</name>
<dbReference type="CDD" id="cd16457">
    <property type="entry name" value="RING-H2_BRAP2"/>
    <property type="match status" value="1"/>
</dbReference>
<evidence type="ECO:0000256" key="4">
    <source>
        <dbReference type="ARBA" id="ARBA00022723"/>
    </source>
</evidence>
<dbReference type="PROSITE" id="PS50089">
    <property type="entry name" value="ZF_RING_2"/>
    <property type="match status" value="1"/>
</dbReference>
<dbReference type="InterPro" id="IPR011422">
    <property type="entry name" value="BRAP2/ETP1_RRM"/>
</dbReference>
<dbReference type="GO" id="GO:0008139">
    <property type="term" value="F:nuclear localization sequence binding"/>
    <property type="evidence" value="ECO:0007669"/>
    <property type="project" value="UniProtKB-ARBA"/>
</dbReference>
<reference evidence="11" key="1">
    <citation type="submission" date="2025-08" db="UniProtKB">
        <authorList>
            <consortium name="RefSeq"/>
        </authorList>
    </citation>
    <scope>IDENTIFICATION</scope>
</reference>
<accession>A0A8M1KBR5</accession>
<dbReference type="InterPro" id="IPR034932">
    <property type="entry name" value="BRAP2_RRM"/>
</dbReference>
<keyword evidence="2" id="KW-0963">Cytoplasm</keyword>
<dbReference type="Pfam" id="PF13639">
    <property type="entry name" value="zf-RING_2"/>
    <property type="match status" value="1"/>
</dbReference>
<evidence type="ECO:0000256" key="5">
    <source>
        <dbReference type="ARBA" id="ARBA00022771"/>
    </source>
</evidence>
<dbReference type="PANTHER" id="PTHR24007:SF7">
    <property type="entry name" value="BRCA1-ASSOCIATED PROTEIN"/>
    <property type="match status" value="1"/>
</dbReference>
<keyword evidence="6" id="KW-0862">Zinc</keyword>
<feature type="region of interest" description="Disordered" evidence="8">
    <location>
        <begin position="77"/>
        <end position="128"/>
    </location>
</feature>
<dbReference type="GO" id="GO:0061630">
    <property type="term" value="F:ubiquitin protein ligase activity"/>
    <property type="evidence" value="ECO:0007669"/>
    <property type="project" value="TreeGrafter"/>
</dbReference>
<feature type="compositionally biased region" description="Polar residues" evidence="8">
    <location>
        <begin position="118"/>
        <end position="128"/>
    </location>
</feature>
<evidence type="ECO:0000256" key="2">
    <source>
        <dbReference type="ARBA" id="ARBA00022490"/>
    </source>
</evidence>
<sequence length="352" mass="38750">MSVSLVVIRLELADQSPIPQGFQYCAVDMAEEEMREKALRTARASLGGKTELERTSTLHQHIGSRAMGDMVIETIGSISDKGGDESGGSGENDQLTVATEDKSSSQSAEGTEGGTAPESPSKQLPDQISFFSGNPSVEIVHGIMHLYKTNKMTSLTEDVRRSAMLCILTVPANMTSHDLMRFVAPFNDVMEHMKIIRDSTPNQYMVVVKFRAQADADSFYTACNGRQFNSIEDAVCQLVYVERAEVIKSEEGASLPVMDLTELPKCTVCLERMDESVNGVLTTLCNHSFHSQCLQRWEDASCPVCRYCQTPEPVEENKCFECGVQEVTVWSSPSVNLSSVQQCCVIETLQNT</sequence>
<proteinExistence type="predicted"/>
<comment type="subcellular location">
    <subcellularLocation>
        <location evidence="1">Cytoplasm</location>
    </subcellularLocation>
</comment>
<dbReference type="GO" id="GO:0007265">
    <property type="term" value="P:Ras protein signal transduction"/>
    <property type="evidence" value="ECO:0007669"/>
    <property type="project" value="TreeGrafter"/>
</dbReference>
<evidence type="ECO:0000313" key="11">
    <source>
        <dbReference type="RefSeq" id="XP_042561491.1"/>
    </source>
</evidence>
<evidence type="ECO:0000256" key="1">
    <source>
        <dbReference type="ARBA" id="ARBA00004496"/>
    </source>
</evidence>
<dbReference type="InterPro" id="IPR047243">
    <property type="entry name" value="RING-H2_BRAP2"/>
</dbReference>
<dbReference type="OrthoDB" id="273556at2759"/>
<keyword evidence="5 7" id="KW-0863">Zinc-finger</keyword>
<dbReference type="GO" id="GO:0005737">
    <property type="term" value="C:cytoplasm"/>
    <property type="evidence" value="ECO:0007669"/>
    <property type="project" value="UniProtKB-SubCell"/>
</dbReference>
<evidence type="ECO:0000256" key="8">
    <source>
        <dbReference type="SAM" id="MobiDB-lite"/>
    </source>
</evidence>
<gene>
    <name evidence="11" type="primary">LOC122130790</name>
</gene>
<organism evidence="10 11">
    <name type="scientific">Clupea harengus</name>
    <name type="common">Atlantic herring</name>
    <dbReference type="NCBI Taxonomy" id="7950"/>
    <lineage>
        <taxon>Eukaryota</taxon>
        <taxon>Metazoa</taxon>
        <taxon>Chordata</taxon>
        <taxon>Craniata</taxon>
        <taxon>Vertebrata</taxon>
        <taxon>Euteleostomi</taxon>
        <taxon>Actinopterygii</taxon>
        <taxon>Neopterygii</taxon>
        <taxon>Teleostei</taxon>
        <taxon>Clupei</taxon>
        <taxon>Clupeiformes</taxon>
        <taxon>Clupeoidei</taxon>
        <taxon>Clupeidae</taxon>
        <taxon>Clupea</taxon>
    </lineage>
</organism>
<keyword evidence="4" id="KW-0479">Metal-binding</keyword>
<evidence type="ECO:0000313" key="10">
    <source>
        <dbReference type="Proteomes" id="UP000515152"/>
    </source>
</evidence>
<evidence type="ECO:0000259" key="9">
    <source>
        <dbReference type="PROSITE" id="PS50089"/>
    </source>
</evidence>
<dbReference type="GeneID" id="122130790"/>
<dbReference type="AlphaFoldDB" id="A0A8M1KBR5"/>
<dbReference type="RefSeq" id="XP_042561491.1">
    <property type="nucleotide sequence ID" value="XM_042705557.1"/>
</dbReference>
<dbReference type="GO" id="GO:0016567">
    <property type="term" value="P:protein ubiquitination"/>
    <property type="evidence" value="ECO:0007669"/>
    <property type="project" value="TreeGrafter"/>
</dbReference>